<proteinExistence type="predicted"/>
<dbReference type="eggNOG" id="KOG1198">
    <property type="taxonomic scope" value="Eukaryota"/>
</dbReference>
<evidence type="ECO:0000259" key="1">
    <source>
        <dbReference type="SMART" id="SM00829"/>
    </source>
</evidence>
<feature type="domain" description="Enoyl reductase (ER)" evidence="1">
    <location>
        <begin position="133"/>
        <end position="465"/>
    </location>
</feature>
<dbReference type="Gene3D" id="3.10.450.50">
    <property type="match status" value="1"/>
</dbReference>
<dbReference type="AlphaFoldDB" id="A0A1C1D164"/>
<dbReference type="InterPro" id="IPR052711">
    <property type="entry name" value="Zinc_ADH-like"/>
</dbReference>
<evidence type="ECO:0000313" key="2">
    <source>
        <dbReference type="EMBL" id="OCT54464.1"/>
    </source>
</evidence>
<dbReference type="InterPro" id="IPR036291">
    <property type="entry name" value="NAD(P)-bd_dom_sf"/>
</dbReference>
<dbReference type="Proteomes" id="UP000094526">
    <property type="component" value="Unassembled WGS sequence"/>
</dbReference>
<dbReference type="SUPFAM" id="SSF50129">
    <property type="entry name" value="GroES-like"/>
    <property type="match status" value="1"/>
</dbReference>
<keyword evidence="3" id="KW-1185">Reference proteome</keyword>
<dbReference type="SMART" id="SM00829">
    <property type="entry name" value="PKS_ER"/>
    <property type="match status" value="1"/>
</dbReference>
<gene>
    <name evidence="2" type="ORF">CLCR_00857</name>
</gene>
<sequence length="467" mass="50594">MAPAHTPIDRFLQGINTANLELMLSAFASNAEVIDNGKSFRGDAIRDLCERGIIGHHTEVNVLEQEHPGDGRAYVHVTIDGDFGKDFGIHDPFELFLAAKFDNDKIQHLEMGDLNPKRPAMRAVYASVGNPTDPLSSIRIDRRNVPEVKEGYVRVRMQAVGLNFHDIFTLRGVGMHEIRFPMILGNEGAGVLDDGTEIAIFPNLSTDPDFKGDETIDPHRHVFGELVQGNLAEYAVIPKRNAVPRPNNLDANSASVMGIAWLTAYRMMFNRAHLRAGQTVLVQGSSGGESTLDTTSVICVRSLELMCYTGVTTALIQMGSAAGYRVWTTGRTGAKRALAQSLGAEQTFEPLARLPNLVDAVFDTSGAATLSHSLASVKPGGTVVSCGIHSDGGSTDVAINLMHLFVNQISLTGVYTGTREEFVDLLNFVSAKGIKPYIGKVLPLERAGEGLRDIWEGKTDGKIVITI</sequence>
<dbReference type="VEuPathDB" id="FungiDB:CLCR_00857"/>
<dbReference type="Gene3D" id="3.90.180.10">
    <property type="entry name" value="Medium-chain alcohol dehydrogenases, catalytic domain"/>
    <property type="match status" value="2"/>
</dbReference>
<dbReference type="SUPFAM" id="SSF54427">
    <property type="entry name" value="NTF2-like"/>
    <property type="match status" value="1"/>
</dbReference>
<accession>A0A1C1D164</accession>
<dbReference type="Pfam" id="PF08240">
    <property type="entry name" value="ADH_N"/>
    <property type="match status" value="1"/>
</dbReference>
<organism evidence="2 3">
    <name type="scientific">Cladophialophora carrionii</name>
    <dbReference type="NCBI Taxonomy" id="86049"/>
    <lineage>
        <taxon>Eukaryota</taxon>
        <taxon>Fungi</taxon>
        <taxon>Dikarya</taxon>
        <taxon>Ascomycota</taxon>
        <taxon>Pezizomycotina</taxon>
        <taxon>Eurotiomycetes</taxon>
        <taxon>Chaetothyriomycetidae</taxon>
        <taxon>Chaetothyriales</taxon>
        <taxon>Herpotrichiellaceae</taxon>
        <taxon>Cladophialophora</taxon>
    </lineage>
</organism>
<dbReference type="InterPro" id="IPR013149">
    <property type="entry name" value="ADH-like_C"/>
</dbReference>
<name>A0A1C1D164_9EURO</name>
<dbReference type="STRING" id="86049.A0A1C1D164"/>
<dbReference type="InterPro" id="IPR013154">
    <property type="entry name" value="ADH-like_N"/>
</dbReference>
<dbReference type="Gene3D" id="3.40.50.720">
    <property type="entry name" value="NAD(P)-binding Rossmann-like Domain"/>
    <property type="match status" value="2"/>
</dbReference>
<dbReference type="InterPro" id="IPR020843">
    <property type="entry name" value="ER"/>
</dbReference>
<reference evidence="3" key="1">
    <citation type="submission" date="2015-07" db="EMBL/GenBank/DDBJ databases">
        <authorList>
            <person name="Teixeira M.M."/>
            <person name="Souza R.C."/>
            <person name="Almeida L.G."/>
            <person name="Vicente V.A."/>
            <person name="de Hoog S."/>
            <person name="Bocca A.L."/>
            <person name="de Almeida S.R."/>
            <person name="Vasconcelos A.T."/>
            <person name="Felipe M.S."/>
        </authorList>
    </citation>
    <scope>NUCLEOTIDE SEQUENCE [LARGE SCALE GENOMIC DNA]</scope>
    <source>
        <strain evidence="3">KSF</strain>
    </source>
</reference>
<dbReference type="OrthoDB" id="201656at2759"/>
<protein>
    <submittedName>
        <fullName evidence="2">Zn-dependent oxidoreductase, NADPH:quinone reductase</fullName>
    </submittedName>
</protein>
<dbReference type="Pfam" id="PF00107">
    <property type="entry name" value="ADH_zinc_N"/>
    <property type="match status" value="1"/>
</dbReference>
<evidence type="ECO:0000313" key="3">
    <source>
        <dbReference type="Proteomes" id="UP000094526"/>
    </source>
</evidence>
<dbReference type="InterPro" id="IPR011032">
    <property type="entry name" value="GroES-like_sf"/>
</dbReference>
<dbReference type="VEuPathDB" id="FungiDB:G647_01725"/>
<comment type="caution">
    <text evidence="2">The sequence shown here is derived from an EMBL/GenBank/DDBJ whole genome shotgun (WGS) entry which is preliminary data.</text>
</comment>
<dbReference type="GO" id="GO:0016491">
    <property type="term" value="F:oxidoreductase activity"/>
    <property type="evidence" value="ECO:0007669"/>
    <property type="project" value="InterPro"/>
</dbReference>
<dbReference type="EMBL" id="LGRB01000004">
    <property type="protein sequence ID" value="OCT54464.1"/>
    <property type="molecule type" value="Genomic_DNA"/>
</dbReference>
<dbReference type="PANTHER" id="PTHR45033:SF3">
    <property type="entry name" value="DEHYDROGENASE, PUTATIVE (AFU_ORTHOLOGUE AFUA_2G13270)-RELATED"/>
    <property type="match status" value="1"/>
</dbReference>
<dbReference type="SUPFAM" id="SSF51735">
    <property type="entry name" value="NAD(P)-binding Rossmann-fold domains"/>
    <property type="match status" value="1"/>
</dbReference>
<dbReference type="PANTHER" id="PTHR45033">
    <property type="match status" value="1"/>
</dbReference>
<dbReference type="InterPro" id="IPR032710">
    <property type="entry name" value="NTF2-like_dom_sf"/>
</dbReference>